<dbReference type="InterPro" id="IPR029058">
    <property type="entry name" value="AB_hydrolase_fold"/>
</dbReference>
<reference evidence="3" key="1">
    <citation type="submission" date="2020-10" db="EMBL/GenBank/DDBJ databases">
        <title>Sequencing the genomes of 1000 actinobacteria strains.</title>
        <authorList>
            <person name="Klenk H.-P."/>
        </authorList>
    </citation>
    <scope>NUCLEOTIDE SEQUENCE</scope>
    <source>
        <strain evidence="3">DSM 45354</strain>
    </source>
</reference>
<feature type="region of interest" description="Disordered" evidence="1">
    <location>
        <begin position="233"/>
        <end position="263"/>
    </location>
</feature>
<protein>
    <recommendedName>
        <fullName evidence="5">Esterase</fullName>
    </recommendedName>
</protein>
<gene>
    <name evidence="3" type="ORF">HEB94_003607</name>
</gene>
<evidence type="ECO:0008006" key="5">
    <source>
        <dbReference type="Google" id="ProtNLM"/>
    </source>
</evidence>
<feature type="compositionally biased region" description="Basic residues" evidence="1">
    <location>
        <begin position="237"/>
        <end position="247"/>
    </location>
</feature>
<accession>A0A927MUA2</accession>
<evidence type="ECO:0000313" key="3">
    <source>
        <dbReference type="EMBL" id="MBE1606759.1"/>
    </source>
</evidence>
<evidence type="ECO:0000256" key="1">
    <source>
        <dbReference type="SAM" id="MobiDB-lite"/>
    </source>
</evidence>
<proteinExistence type="predicted"/>
<comment type="caution">
    <text evidence="3">The sequence shown here is derived from an EMBL/GenBank/DDBJ whole genome shotgun (WGS) entry which is preliminary data.</text>
</comment>
<dbReference type="Proteomes" id="UP000638648">
    <property type="component" value="Unassembled WGS sequence"/>
</dbReference>
<keyword evidence="2" id="KW-0472">Membrane</keyword>
<dbReference type="Pfam" id="PF00756">
    <property type="entry name" value="Esterase"/>
    <property type="match status" value="1"/>
</dbReference>
<evidence type="ECO:0000313" key="4">
    <source>
        <dbReference type="Proteomes" id="UP000638648"/>
    </source>
</evidence>
<keyword evidence="2" id="KW-1133">Transmembrane helix</keyword>
<dbReference type="AlphaFoldDB" id="A0A927MUA2"/>
<keyword evidence="2" id="KW-0812">Transmembrane</keyword>
<dbReference type="Gene3D" id="3.40.50.1820">
    <property type="entry name" value="alpha/beta hydrolase"/>
    <property type="match status" value="1"/>
</dbReference>
<organism evidence="3 4">
    <name type="scientific">Actinopolymorpha pittospori</name>
    <dbReference type="NCBI Taxonomy" id="648752"/>
    <lineage>
        <taxon>Bacteria</taxon>
        <taxon>Bacillati</taxon>
        <taxon>Actinomycetota</taxon>
        <taxon>Actinomycetes</taxon>
        <taxon>Propionibacteriales</taxon>
        <taxon>Actinopolymorphaceae</taxon>
        <taxon>Actinopolymorpha</taxon>
    </lineage>
</organism>
<feature type="transmembrane region" description="Helical" evidence="2">
    <location>
        <begin position="33"/>
        <end position="52"/>
    </location>
</feature>
<name>A0A927MUA2_9ACTN</name>
<evidence type="ECO:0000256" key="2">
    <source>
        <dbReference type="SAM" id="Phobius"/>
    </source>
</evidence>
<dbReference type="SUPFAM" id="SSF53474">
    <property type="entry name" value="alpha/beta-Hydrolases"/>
    <property type="match status" value="1"/>
</dbReference>
<dbReference type="EMBL" id="JADBEM010000001">
    <property type="protein sequence ID" value="MBE1606759.1"/>
    <property type="molecule type" value="Genomic_DNA"/>
</dbReference>
<sequence length="263" mass="28330">MAFSRAITVATRPATPPGLARPAIVEPRTDKPFIAVVLSTFLLVLALLSAGAQPARATTGAATGTGPISGPAVALDAHRPVSGGARVIEEEWIAPRQLDLTIASPALGGPAKVRLLTPDGWEQRRPGQHWPVLFLLHGCCGDYTSWTSLTDVASITELRDVLVVMPEAGDVGFYSDWWNAGTGGSPAWEEFHLTEVRRILERDYGAGAPRGRRSVDGRIRRFVLRRKASGPLPGRRVVQRCGRHPPHTGRDRLRARAGPGIRA</sequence>
<keyword evidence="4" id="KW-1185">Reference proteome</keyword>
<dbReference type="InterPro" id="IPR000801">
    <property type="entry name" value="Esterase-like"/>
</dbReference>